<dbReference type="SUPFAM" id="SSF51064">
    <property type="entry name" value="Head domain of nucleotide exchange factor GrpE"/>
    <property type="match status" value="1"/>
</dbReference>
<gene>
    <name evidence="5" type="ORF">GCM10017559_66490</name>
</gene>
<evidence type="ECO:0008006" key="7">
    <source>
        <dbReference type="Google" id="ProtNLM"/>
    </source>
</evidence>
<dbReference type="InterPro" id="IPR009012">
    <property type="entry name" value="GrpE_head"/>
</dbReference>
<keyword evidence="3" id="KW-1133">Transmembrane helix</keyword>
<keyword evidence="4" id="KW-0732">Signal</keyword>
<feature type="region of interest" description="Disordered" evidence="2">
    <location>
        <begin position="115"/>
        <end position="154"/>
    </location>
</feature>
<evidence type="ECO:0000256" key="1">
    <source>
        <dbReference type="ARBA" id="ARBA00023186"/>
    </source>
</evidence>
<dbReference type="Gene3D" id="2.30.22.10">
    <property type="entry name" value="Head domain of nucleotide exchange factor GrpE"/>
    <property type="match status" value="1"/>
</dbReference>
<feature type="chain" id="PRO_5045517568" description="Nucleotide exchange factor GrpE" evidence="4">
    <location>
        <begin position="23"/>
        <end position="307"/>
    </location>
</feature>
<protein>
    <recommendedName>
        <fullName evidence="7">Nucleotide exchange factor GrpE</fullName>
    </recommendedName>
</protein>
<keyword evidence="6" id="KW-1185">Reference proteome</keyword>
<keyword evidence="3" id="KW-0812">Transmembrane</keyword>
<proteinExistence type="predicted"/>
<evidence type="ECO:0000256" key="2">
    <source>
        <dbReference type="SAM" id="MobiDB-lite"/>
    </source>
</evidence>
<evidence type="ECO:0000313" key="6">
    <source>
        <dbReference type="Proteomes" id="UP001499930"/>
    </source>
</evidence>
<comment type="caution">
    <text evidence="5">The sequence shown here is derived from an EMBL/GenBank/DDBJ whole genome shotgun (WGS) entry which is preliminary data.</text>
</comment>
<accession>A0ABP6L5B1</accession>
<dbReference type="InterPro" id="IPR000740">
    <property type="entry name" value="GrpE"/>
</dbReference>
<name>A0ABP6L5B1_9ACTN</name>
<feature type="signal peptide" evidence="4">
    <location>
        <begin position="1"/>
        <end position="22"/>
    </location>
</feature>
<dbReference type="PROSITE" id="PS51257">
    <property type="entry name" value="PROKAR_LIPOPROTEIN"/>
    <property type="match status" value="1"/>
</dbReference>
<dbReference type="Proteomes" id="UP001499930">
    <property type="component" value="Unassembled WGS sequence"/>
</dbReference>
<feature type="region of interest" description="Disordered" evidence="2">
    <location>
        <begin position="26"/>
        <end position="69"/>
    </location>
</feature>
<sequence length="307" mass="30371">MRDRGALLALPLLAWPVLTGCAAATGSGAGAGGASPAPSRGGVLPLRPEPAGPGTRPGTELGTGPGTVETPFGSLPLPLPLPLTLVAAAVVLAAVAAGLYLWHRWHRGRPAPLPASPPSFVPAPDGRRAGDVPAGRGPGTAPFPGTAPVAPVPAADGAGGAGGAGGLGGVAGPGSGPLVDALHEVAGSGISPALAQQVDRLLAGGDPGREALVAACVGYRDQLAERHPRLAGTLLDGLARAGVREVVADGLRFDPRLHEASGTAPAPRPDLHDLVAETVRCGYADGERVIRVPRVVVYRSPGTGAER</sequence>
<evidence type="ECO:0000256" key="4">
    <source>
        <dbReference type="SAM" id="SignalP"/>
    </source>
</evidence>
<evidence type="ECO:0000313" key="5">
    <source>
        <dbReference type="EMBL" id="GAA3030461.1"/>
    </source>
</evidence>
<feature type="compositionally biased region" description="Low complexity" evidence="2">
    <location>
        <begin position="133"/>
        <end position="154"/>
    </location>
</feature>
<organism evidence="5 6">
    <name type="scientific">Streptosporangium longisporum</name>
    <dbReference type="NCBI Taxonomy" id="46187"/>
    <lineage>
        <taxon>Bacteria</taxon>
        <taxon>Bacillati</taxon>
        <taxon>Actinomycetota</taxon>
        <taxon>Actinomycetes</taxon>
        <taxon>Streptosporangiales</taxon>
        <taxon>Streptosporangiaceae</taxon>
        <taxon>Streptosporangium</taxon>
    </lineage>
</organism>
<dbReference type="RefSeq" id="WP_344903241.1">
    <property type="nucleotide sequence ID" value="NZ_BAAAWD010000019.1"/>
</dbReference>
<feature type="transmembrane region" description="Helical" evidence="3">
    <location>
        <begin position="81"/>
        <end position="102"/>
    </location>
</feature>
<keyword evidence="1" id="KW-0143">Chaperone</keyword>
<reference evidence="6" key="1">
    <citation type="journal article" date="2019" name="Int. J. Syst. Evol. Microbiol.">
        <title>The Global Catalogue of Microorganisms (GCM) 10K type strain sequencing project: providing services to taxonomists for standard genome sequencing and annotation.</title>
        <authorList>
            <consortium name="The Broad Institute Genomics Platform"/>
            <consortium name="The Broad Institute Genome Sequencing Center for Infectious Disease"/>
            <person name="Wu L."/>
            <person name="Ma J."/>
        </authorList>
    </citation>
    <scope>NUCLEOTIDE SEQUENCE [LARGE SCALE GENOMIC DNA]</scope>
    <source>
        <strain evidence="6">JCM 3106</strain>
    </source>
</reference>
<dbReference type="EMBL" id="BAAAWD010000019">
    <property type="protein sequence ID" value="GAA3030461.1"/>
    <property type="molecule type" value="Genomic_DNA"/>
</dbReference>
<evidence type="ECO:0000256" key="3">
    <source>
        <dbReference type="SAM" id="Phobius"/>
    </source>
</evidence>
<dbReference type="Pfam" id="PF01025">
    <property type="entry name" value="GrpE"/>
    <property type="match status" value="1"/>
</dbReference>
<keyword evidence="3" id="KW-0472">Membrane</keyword>